<dbReference type="RefSeq" id="YP_009666747.1">
    <property type="nucleotide sequence ID" value="NC_043530.1"/>
</dbReference>
<keyword evidence="2" id="KW-1185">Reference proteome</keyword>
<organism evidence="1 2">
    <name type="scientific">Mythimna unipuncta nucleopolyhedrovirus</name>
    <dbReference type="NCBI Taxonomy" id="447897"/>
    <lineage>
        <taxon>Viruses</taxon>
        <taxon>Viruses incertae sedis</taxon>
        <taxon>Naldaviricetes</taxon>
        <taxon>Lefavirales</taxon>
        <taxon>Baculoviridae</taxon>
        <taxon>Alphabaculovirus</taxon>
    </lineage>
</organism>
<protein>
    <submittedName>
        <fullName evidence="1">LEF-4</fullName>
    </submittedName>
</protein>
<dbReference type="EMBL" id="MF375894">
    <property type="protein sequence ID" value="AUV65353.1"/>
    <property type="molecule type" value="Genomic_DNA"/>
</dbReference>
<dbReference type="Proteomes" id="UP000297194">
    <property type="component" value="Segment"/>
</dbReference>
<sequence length="470" mass="54229">MAAASVENEISFSINLSQDLLYIILDSYISKKLKAFQEYYDFIDENNIRTRLINNVPTSVRKRCNKLQKFVYVDRDTLVPFVDRQSVEYTIDVGDANDDDDDDDGGNKPSEMLRRIVRCNVFKSDEFPECEVKVEHVYLNKNLIDKLDSLMASRQIMLYNLLQNKNENLVKESHLGSDEIMVAIRLEYEYDDTIDRRVLGFMAGLVRDVDAIAAYQNINPLLPHTTLQNNIIYRKFEEERLIGEIETARDIYKWAVKLDGVRGKGFCTRSSMLVFMDDMQMFSGKLDRYPFVVNNVVAFQCELVEDKIIYITDLLHVFKYGYNNRTQYEVSLDSYNILPSCAVECIDHLAEKYNRAGGLELIGYDDTRTPVKFQRFNDPPVANGGYATVPTDGFVVLNQSMRYVKYKSVKTVEIEYDADADTFKTLAGPLRNRKVCSRVDSLKHNGIYEAVVDDDSITILKHRPDRMIPN</sequence>
<dbReference type="Pfam" id="PF05098">
    <property type="entry name" value="LEF-4"/>
    <property type="match status" value="1"/>
</dbReference>
<reference evidence="1" key="1">
    <citation type="journal article" date="2017" name="Virus Genes">
        <title>The complete genome sequence of a third distinct baculovirus isolated from the true armyworm, Mythimna unipuncta, contains two copies of the lef-7 gene.</title>
        <authorList>
            <person name="Harrison R.L."/>
            <person name="Mowery J.D."/>
            <person name="Rowley D.L."/>
            <person name="Bauchan G.R."/>
            <person name="Theilmann D.A."/>
            <person name="Rohrmann G.F."/>
            <person name="Erlandson M.A."/>
        </authorList>
    </citation>
    <scope>NUCLEOTIDE SEQUENCE [LARGE SCALE GENOMIC DNA]</scope>
    <source>
        <strain evidence="1">#7</strain>
    </source>
</reference>
<proteinExistence type="predicted"/>
<dbReference type="GeneID" id="40527027"/>
<evidence type="ECO:0000313" key="2">
    <source>
        <dbReference type="Proteomes" id="UP000297194"/>
    </source>
</evidence>
<dbReference type="InterPro" id="IPR007790">
    <property type="entry name" value="LEF-4"/>
</dbReference>
<dbReference type="GO" id="GO:0006355">
    <property type="term" value="P:regulation of DNA-templated transcription"/>
    <property type="evidence" value="ECO:0007669"/>
    <property type="project" value="InterPro"/>
</dbReference>
<evidence type="ECO:0000313" key="1">
    <source>
        <dbReference type="EMBL" id="AUV65353.1"/>
    </source>
</evidence>
<accession>A0A2K9VSC0</accession>
<name>A0A2K9VSC0_9ABAC</name>
<dbReference type="KEGG" id="vg:40527027"/>